<protein>
    <submittedName>
        <fullName evidence="1">Uncharacterized protein</fullName>
    </submittedName>
</protein>
<reference evidence="2" key="1">
    <citation type="submission" date="2022-10" db="EMBL/GenBank/DDBJ databases">
        <title>Genome assembly of Pristionchus species.</title>
        <authorList>
            <person name="Yoshida K."/>
            <person name="Sommer R.J."/>
        </authorList>
    </citation>
    <scope>NUCLEOTIDE SEQUENCE [LARGE SCALE GENOMIC DNA]</scope>
    <source>
        <strain evidence="2">RS5460</strain>
    </source>
</reference>
<feature type="non-terminal residue" evidence="1">
    <location>
        <position position="1"/>
    </location>
</feature>
<evidence type="ECO:0000313" key="1">
    <source>
        <dbReference type="EMBL" id="GMR61272.1"/>
    </source>
</evidence>
<dbReference type="AlphaFoldDB" id="A0AAN5ICL1"/>
<proteinExistence type="predicted"/>
<comment type="caution">
    <text evidence="1">The sequence shown here is derived from an EMBL/GenBank/DDBJ whole genome shotgun (WGS) entry which is preliminary data.</text>
</comment>
<gene>
    <name evidence="1" type="ORF">PMAYCL1PPCAC_31467</name>
</gene>
<evidence type="ECO:0000313" key="2">
    <source>
        <dbReference type="Proteomes" id="UP001328107"/>
    </source>
</evidence>
<organism evidence="1 2">
    <name type="scientific">Pristionchus mayeri</name>
    <dbReference type="NCBI Taxonomy" id="1317129"/>
    <lineage>
        <taxon>Eukaryota</taxon>
        <taxon>Metazoa</taxon>
        <taxon>Ecdysozoa</taxon>
        <taxon>Nematoda</taxon>
        <taxon>Chromadorea</taxon>
        <taxon>Rhabditida</taxon>
        <taxon>Rhabditina</taxon>
        <taxon>Diplogasteromorpha</taxon>
        <taxon>Diplogasteroidea</taxon>
        <taxon>Neodiplogasteridae</taxon>
        <taxon>Pristionchus</taxon>
    </lineage>
</organism>
<dbReference type="Proteomes" id="UP001328107">
    <property type="component" value="Unassembled WGS sequence"/>
</dbReference>
<accession>A0AAN5ICL1</accession>
<sequence>LVCLIEQLEQLARLARVLPPREEELQKCRLEHPGAHADRSGDPLRLERLRDRQEGDVANEVQIDAAYEQNDDHADRSEFRAAMAVEVDAQDEAEEADAIEELVDVVIIFGCRMLGRSDAGDLLLVQIPVDDGDLDLGICGHLARLLLVVQLLLDIARHRCVCLSVNCRWREWDEGWQEVTRIHVLHALAATV</sequence>
<name>A0AAN5ICL1_9BILA</name>
<keyword evidence="2" id="KW-1185">Reference proteome</keyword>
<dbReference type="EMBL" id="BTRK01000006">
    <property type="protein sequence ID" value="GMR61272.1"/>
    <property type="molecule type" value="Genomic_DNA"/>
</dbReference>